<keyword evidence="3" id="KW-1185">Reference proteome</keyword>
<evidence type="ECO:0000313" key="2">
    <source>
        <dbReference type="EMBL" id="QIB53368.1"/>
    </source>
</evidence>
<dbReference type="EMBL" id="CP048626">
    <property type="protein sequence ID" value="QIB53368.1"/>
    <property type="molecule type" value="Genomic_DNA"/>
</dbReference>
<organism evidence="2 3">
    <name type="scientific">Blautia producta ATCC 27340 = DSM 2950</name>
    <dbReference type="NCBI Taxonomy" id="1121114"/>
    <lineage>
        <taxon>Bacteria</taxon>
        <taxon>Bacillati</taxon>
        <taxon>Bacillota</taxon>
        <taxon>Clostridia</taxon>
        <taxon>Lachnospirales</taxon>
        <taxon>Lachnospiraceae</taxon>
        <taxon>Blautia</taxon>
    </lineage>
</organism>
<accession>A0ABX6J569</accession>
<reference evidence="2 3" key="1">
    <citation type="submission" date="2020-02" db="EMBL/GenBank/DDBJ databases">
        <title>Complete genome sequence of Blautia producta JCM 1471(T).</title>
        <authorList>
            <person name="Tourlousse D.M."/>
            <person name="Sakamoto M."/>
            <person name="Miura T."/>
            <person name="Narita K."/>
            <person name="Ohashi A."/>
            <person name="Uchino Y."/>
            <person name="Yamazoe A."/>
            <person name="Kameyama K."/>
            <person name="Terauchi J."/>
            <person name="Ohkuma M."/>
            <person name="Kawasaki H."/>
            <person name="Sekiguchi Y."/>
        </authorList>
    </citation>
    <scope>NUCLEOTIDE SEQUENCE [LARGE SCALE GENOMIC DNA]</scope>
    <source>
        <strain evidence="2 3">JCM 1471</strain>
    </source>
</reference>
<dbReference type="RefSeq" id="WP_018597876.1">
    <property type="nucleotide sequence ID" value="NZ_AUUC01000004.1"/>
</dbReference>
<name>A0ABX6J569_9FIRM</name>
<feature type="region of interest" description="Disordered" evidence="1">
    <location>
        <begin position="1"/>
        <end position="22"/>
    </location>
</feature>
<dbReference type="GeneID" id="75054244"/>
<sequence length="50" mass="5401">MKRDGEGGRRRAGGSGADRGIGQAMFQWSVQKIHLPQSLSEEANADELSD</sequence>
<dbReference type="Proteomes" id="UP000464715">
    <property type="component" value="Chromosome"/>
</dbReference>
<evidence type="ECO:0000256" key="1">
    <source>
        <dbReference type="SAM" id="MobiDB-lite"/>
    </source>
</evidence>
<proteinExistence type="predicted"/>
<gene>
    <name evidence="2" type="ORF">GXM18_19860</name>
</gene>
<evidence type="ECO:0000313" key="3">
    <source>
        <dbReference type="Proteomes" id="UP000464715"/>
    </source>
</evidence>
<protein>
    <submittedName>
        <fullName evidence="2">Uncharacterized protein</fullName>
    </submittedName>
</protein>